<dbReference type="STRING" id="578459.A0A0P9F117"/>
<dbReference type="Proteomes" id="UP000053890">
    <property type="component" value="Unassembled WGS sequence"/>
</dbReference>
<dbReference type="InterPro" id="IPR015421">
    <property type="entry name" value="PyrdxlP-dep_Trfase_major"/>
</dbReference>
<dbReference type="EMBL" id="KQ474084">
    <property type="protein sequence ID" value="KPV73185.1"/>
    <property type="molecule type" value="Genomic_DNA"/>
</dbReference>
<dbReference type="Gene3D" id="3.40.640.10">
    <property type="entry name" value="Type I PLP-dependent aspartate aminotransferase-like (Major domain)"/>
    <property type="match status" value="1"/>
</dbReference>
<dbReference type="InterPro" id="IPR000192">
    <property type="entry name" value="Aminotrans_V_dom"/>
</dbReference>
<accession>A0A0P9F117</accession>
<evidence type="ECO:0000313" key="3">
    <source>
        <dbReference type="EMBL" id="KPV73185.1"/>
    </source>
</evidence>
<dbReference type="GeneID" id="28973319"/>
<dbReference type="Pfam" id="PF00266">
    <property type="entry name" value="Aminotran_5"/>
    <property type="match status" value="2"/>
</dbReference>
<proteinExistence type="predicted"/>
<feature type="domain" description="Aminotransferase class V" evidence="2">
    <location>
        <begin position="207"/>
        <end position="339"/>
    </location>
</feature>
<dbReference type="OrthoDB" id="5978656at2759"/>
<organism evidence="3 4">
    <name type="scientific">Rhodotorula graminis (strain WP1)</name>
    <dbReference type="NCBI Taxonomy" id="578459"/>
    <lineage>
        <taxon>Eukaryota</taxon>
        <taxon>Fungi</taxon>
        <taxon>Dikarya</taxon>
        <taxon>Basidiomycota</taxon>
        <taxon>Pucciniomycotina</taxon>
        <taxon>Microbotryomycetes</taxon>
        <taxon>Sporidiobolales</taxon>
        <taxon>Sporidiobolaceae</taxon>
        <taxon>Rhodotorula</taxon>
    </lineage>
</organism>
<dbReference type="PANTHER" id="PTHR43092">
    <property type="entry name" value="L-CYSTEINE DESULFHYDRASE"/>
    <property type="match status" value="1"/>
</dbReference>
<dbReference type="AlphaFoldDB" id="A0A0P9F117"/>
<feature type="domain" description="Aminotransferase class V" evidence="2">
    <location>
        <begin position="98"/>
        <end position="149"/>
    </location>
</feature>
<protein>
    <recommendedName>
        <fullName evidence="2">Aminotransferase class V domain-containing protein</fullName>
    </recommendedName>
</protein>
<keyword evidence="1" id="KW-0663">Pyridoxal phosphate</keyword>
<dbReference type="SUPFAM" id="SSF53383">
    <property type="entry name" value="PLP-dependent transferases"/>
    <property type="match status" value="1"/>
</dbReference>
<name>A0A0P9F117_RHOGW</name>
<dbReference type="OMA" id="TGNCHKW"/>
<sequence length="466" mass="51767">MRGIITPRGVRDSAQAALADLEGDVDAKLRLDGDGEPHKPHEPFGRALRAKYFSHEPGWIPLNHGSYGAAPHPVLSRMRALQDQCNLSADRFMKLEYEPLLVEARGRVADLVGCDTDDVVFVTNATMGINTVLRGLTTEWKKGDRLLYLPTSIYNACERTLQYIVDTHPHVELSLLPVPLTYPLSHASLVAQVAAAIDAANSDGTGRTVRLALIDAISASPGVVVPWPQLVATLRERGVLSLVDAAHELGQTPRIALRETDPDFWVSNVHKWGLAPRTVAALYVAKRWQHLVHSIPIGFSYKQREFNPDGDAHWTREFNWSGTIDWSPVLSVTAALDFRRDVLGGEQRIYDYCHALALEGGALVADVLGTKVLENERVEDGELTACMVNVELPLPRPSTYTASSLSSLTSFWIARLSALKTFAPIYTHDDRFWTRLSAQVYVDLDDFRKGAQVLDSVCDEIRRREF</sequence>
<evidence type="ECO:0000313" key="4">
    <source>
        <dbReference type="Proteomes" id="UP000053890"/>
    </source>
</evidence>
<dbReference type="PANTHER" id="PTHR43092:SF2">
    <property type="entry name" value="HERCYNYLCYSTEINE SULFOXIDE LYASE"/>
    <property type="match status" value="1"/>
</dbReference>
<dbReference type="InterPro" id="IPR015424">
    <property type="entry name" value="PyrdxlP-dep_Trfase"/>
</dbReference>
<gene>
    <name evidence="3" type="ORF">RHOBADRAFT_29370</name>
</gene>
<reference evidence="3 4" key="1">
    <citation type="journal article" date="2015" name="Front. Microbiol.">
        <title>Genome sequence of the plant growth promoting endophytic yeast Rhodotorula graminis WP1.</title>
        <authorList>
            <person name="Firrincieli A."/>
            <person name="Otillar R."/>
            <person name="Salamov A."/>
            <person name="Schmutz J."/>
            <person name="Khan Z."/>
            <person name="Redman R.S."/>
            <person name="Fleck N.D."/>
            <person name="Lindquist E."/>
            <person name="Grigoriev I.V."/>
            <person name="Doty S.L."/>
        </authorList>
    </citation>
    <scope>NUCLEOTIDE SEQUENCE [LARGE SCALE GENOMIC DNA]</scope>
    <source>
        <strain evidence="3 4">WP1</strain>
    </source>
</reference>
<dbReference type="RefSeq" id="XP_018269234.1">
    <property type="nucleotide sequence ID" value="XM_018412870.1"/>
</dbReference>
<evidence type="ECO:0000256" key="1">
    <source>
        <dbReference type="ARBA" id="ARBA00022898"/>
    </source>
</evidence>
<keyword evidence="4" id="KW-1185">Reference proteome</keyword>
<evidence type="ECO:0000259" key="2">
    <source>
        <dbReference type="Pfam" id="PF00266"/>
    </source>
</evidence>